<reference evidence="3 4" key="1">
    <citation type="submission" date="2019-07" db="EMBL/GenBank/DDBJ databases">
        <title>Whole genome shotgun sequence of Gluconobacter wancherniae NBRC 103581.</title>
        <authorList>
            <person name="Hosoyama A."/>
            <person name="Uohara A."/>
            <person name="Ohji S."/>
            <person name="Ichikawa N."/>
        </authorList>
    </citation>
    <scope>NUCLEOTIDE SEQUENCE [LARGE SCALE GENOMIC DNA]</scope>
    <source>
        <strain evidence="3 4">NBRC 103581</strain>
    </source>
</reference>
<dbReference type="Pfam" id="PF04264">
    <property type="entry name" value="YceI"/>
    <property type="match status" value="1"/>
</dbReference>
<evidence type="ECO:0000256" key="1">
    <source>
        <dbReference type="SAM" id="SignalP"/>
    </source>
</evidence>
<dbReference type="SUPFAM" id="SSF101874">
    <property type="entry name" value="YceI-like"/>
    <property type="match status" value="1"/>
</dbReference>
<comment type="caution">
    <text evidence="3">The sequence shown here is derived from an EMBL/GenBank/DDBJ whole genome shotgun (WGS) entry which is preliminary data.</text>
</comment>
<dbReference type="AlphaFoldDB" id="A0A511B0D2"/>
<name>A0A511B0D2_9PROT</name>
<keyword evidence="1" id="KW-0732">Signal</keyword>
<dbReference type="PANTHER" id="PTHR34406:SF1">
    <property type="entry name" value="PROTEIN YCEI"/>
    <property type="match status" value="1"/>
</dbReference>
<evidence type="ECO:0000259" key="2">
    <source>
        <dbReference type="SMART" id="SM00867"/>
    </source>
</evidence>
<feature type="chain" id="PRO_5021927794" description="Lipid/polyisoprenoid-binding YceI-like domain-containing protein" evidence="1">
    <location>
        <begin position="33"/>
        <end position="195"/>
    </location>
</feature>
<evidence type="ECO:0000313" key="3">
    <source>
        <dbReference type="EMBL" id="GEK93910.1"/>
    </source>
</evidence>
<dbReference type="Proteomes" id="UP000321230">
    <property type="component" value="Unassembled WGS sequence"/>
</dbReference>
<dbReference type="Gene3D" id="2.40.128.110">
    <property type="entry name" value="Lipid/polyisoprenoid-binding, YceI-like"/>
    <property type="match status" value="1"/>
</dbReference>
<evidence type="ECO:0000313" key="4">
    <source>
        <dbReference type="Proteomes" id="UP000321230"/>
    </source>
</evidence>
<dbReference type="SMART" id="SM00867">
    <property type="entry name" value="YceI"/>
    <property type="match status" value="1"/>
</dbReference>
<accession>A0A511B0D2</accession>
<dbReference type="InterPro" id="IPR036761">
    <property type="entry name" value="TTHA0802/YceI-like_sf"/>
</dbReference>
<feature type="signal peptide" evidence="1">
    <location>
        <begin position="1"/>
        <end position="32"/>
    </location>
</feature>
<gene>
    <name evidence="3" type="ORF">GWA01_16800</name>
</gene>
<dbReference type="PANTHER" id="PTHR34406">
    <property type="entry name" value="PROTEIN YCEI"/>
    <property type="match status" value="1"/>
</dbReference>
<protein>
    <recommendedName>
        <fullName evidence="2">Lipid/polyisoprenoid-binding YceI-like domain-containing protein</fullName>
    </recommendedName>
</protein>
<sequence>MTMTHTTFTFRNALTVSALSIGLLFSGHSARAADWTLDGTKSTLGFSGTQTGTPFKGHFGKFGGTISLDPQHPETGHIQISIDMASAATGDAQRDGALPGKDWFSTSTFPTATFESSSIRLISAGHYEAQGKLTIRNVTKPLTLPFTLAVQGQDAHATGHVQLVRTNFGVGQGPWVSGQWVALEVGVDFDLTAHQ</sequence>
<proteinExistence type="predicted"/>
<organism evidence="3 4">
    <name type="scientific">Gluconobacter wancherniae NBRC 103581</name>
    <dbReference type="NCBI Taxonomy" id="656744"/>
    <lineage>
        <taxon>Bacteria</taxon>
        <taxon>Pseudomonadati</taxon>
        <taxon>Pseudomonadota</taxon>
        <taxon>Alphaproteobacteria</taxon>
        <taxon>Acetobacterales</taxon>
        <taxon>Acetobacteraceae</taxon>
        <taxon>Gluconobacter</taxon>
    </lineage>
</organism>
<keyword evidence="4" id="KW-1185">Reference proteome</keyword>
<dbReference type="EMBL" id="BJUZ01000002">
    <property type="protein sequence ID" value="GEK93910.1"/>
    <property type="molecule type" value="Genomic_DNA"/>
</dbReference>
<feature type="domain" description="Lipid/polyisoprenoid-binding YceI-like" evidence="2">
    <location>
        <begin position="34"/>
        <end position="194"/>
    </location>
</feature>
<dbReference type="InterPro" id="IPR007372">
    <property type="entry name" value="Lipid/polyisoprenoid-bd_YceI"/>
</dbReference>